<accession>A0ABM8D399</accession>
<dbReference type="InterPro" id="IPR018094">
    <property type="entry name" value="Thymidylate_kinase"/>
</dbReference>
<evidence type="ECO:0000256" key="5">
    <source>
        <dbReference type="ARBA" id="ARBA00022727"/>
    </source>
</evidence>
<gene>
    <name evidence="10" type="primary">tmk</name>
    <name evidence="12" type="ORF">IFM12276_47560</name>
</gene>
<dbReference type="EMBL" id="AP026978">
    <property type="protein sequence ID" value="BDU01728.1"/>
    <property type="molecule type" value="Genomic_DNA"/>
</dbReference>
<evidence type="ECO:0000256" key="8">
    <source>
        <dbReference type="ARBA" id="ARBA00022840"/>
    </source>
</evidence>
<keyword evidence="13" id="KW-1185">Reference proteome</keyword>
<keyword evidence="7 10" id="KW-0418">Kinase</keyword>
<dbReference type="PANTHER" id="PTHR10344:SF4">
    <property type="entry name" value="UMP-CMP KINASE 2, MITOCHONDRIAL"/>
    <property type="match status" value="1"/>
</dbReference>
<dbReference type="InterPro" id="IPR027417">
    <property type="entry name" value="P-loop_NTPase"/>
</dbReference>
<comment type="caution">
    <text evidence="10">Lacks conserved residue(s) required for the propagation of feature annotation.</text>
</comment>
<evidence type="ECO:0000259" key="11">
    <source>
        <dbReference type="Pfam" id="PF02223"/>
    </source>
</evidence>
<evidence type="ECO:0000256" key="9">
    <source>
        <dbReference type="ARBA" id="ARBA00048743"/>
    </source>
</evidence>
<dbReference type="CDD" id="cd01672">
    <property type="entry name" value="TMPK"/>
    <property type="match status" value="1"/>
</dbReference>
<reference evidence="12 13" key="1">
    <citation type="submission" date="2022-11" db="EMBL/GenBank/DDBJ databases">
        <title>Genome Sequencing of Nocardia sp. ON39_IFM12276 and assembly.</title>
        <authorList>
            <person name="Shimojima M."/>
            <person name="Toyokawa M."/>
            <person name="Uesaka K."/>
        </authorList>
    </citation>
    <scope>NUCLEOTIDE SEQUENCE [LARGE SCALE GENOMIC DNA]</scope>
    <source>
        <strain evidence="12 13">IFM 12276</strain>
    </source>
</reference>
<dbReference type="HAMAP" id="MF_00165">
    <property type="entry name" value="Thymidylate_kinase"/>
    <property type="match status" value="1"/>
</dbReference>
<evidence type="ECO:0000256" key="2">
    <source>
        <dbReference type="ARBA" id="ARBA00012980"/>
    </source>
</evidence>
<evidence type="ECO:0000313" key="13">
    <source>
        <dbReference type="Proteomes" id="UP001317870"/>
    </source>
</evidence>
<dbReference type="Gene3D" id="3.40.50.300">
    <property type="entry name" value="P-loop containing nucleotide triphosphate hydrolases"/>
    <property type="match status" value="1"/>
</dbReference>
<evidence type="ECO:0000256" key="4">
    <source>
        <dbReference type="ARBA" id="ARBA00022679"/>
    </source>
</evidence>
<dbReference type="NCBIfam" id="TIGR00041">
    <property type="entry name" value="DTMP_kinase"/>
    <property type="match status" value="1"/>
</dbReference>
<dbReference type="SUPFAM" id="SSF52540">
    <property type="entry name" value="P-loop containing nucleoside triphosphate hydrolases"/>
    <property type="match status" value="1"/>
</dbReference>
<keyword evidence="5 10" id="KW-0545">Nucleotide biosynthesis</keyword>
<dbReference type="Pfam" id="PF02223">
    <property type="entry name" value="Thymidylate_kin"/>
    <property type="match status" value="1"/>
</dbReference>
<keyword evidence="4 10" id="KW-0808">Transferase</keyword>
<evidence type="ECO:0000256" key="3">
    <source>
        <dbReference type="ARBA" id="ARBA00017144"/>
    </source>
</evidence>
<evidence type="ECO:0000313" key="12">
    <source>
        <dbReference type="EMBL" id="BDU01728.1"/>
    </source>
</evidence>
<evidence type="ECO:0000256" key="1">
    <source>
        <dbReference type="ARBA" id="ARBA00009776"/>
    </source>
</evidence>
<evidence type="ECO:0000256" key="6">
    <source>
        <dbReference type="ARBA" id="ARBA00022741"/>
    </source>
</evidence>
<organism evidence="12 13">
    <name type="scientific">Nocardia sputorum</name>
    <dbReference type="NCBI Taxonomy" id="2984338"/>
    <lineage>
        <taxon>Bacteria</taxon>
        <taxon>Bacillati</taxon>
        <taxon>Actinomycetota</taxon>
        <taxon>Actinomycetes</taxon>
        <taxon>Mycobacteriales</taxon>
        <taxon>Nocardiaceae</taxon>
        <taxon>Nocardia</taxon>
    </lineage>
</organism>
<keyword evidence="6 10" id="KW-0547">Nucleotide-binding</keyword>
<dbReference type="InterPro" id="IPR039430">
    <property type="entry name" value="Thymidylate_kin-like_dom"/>
</dbReference>
<dbReference type="PANTHER" id="PTHR10344">
    <property type="entry name" value="THYMIDYLATE KINASE"/>
    <property type="match status" value="1"/>
</dbReference>
<protein>
    <recommendedName>
        <fullName evidence="3 10">Thymidylate kinase</fullName>
        <ecNumber evidence="2 10">2.7.4.9</ecNumber>
    </recommendedName>
    <alternativeName>
        <fullName evidence="10">dTMP kinase</fullName>
    </alternativeName>
</protein>
<name>A0ABM8D399_9NOCA</name>
<sequence length="227" mass="24385">MSHLTRPGRADEMSGTGMLVTLDGPGGVGKSSIAHELVGYLRKQGARVHATAQPSPTALGDLIRAQADTYRGIALACLVAGDRHHQLASEIVPAIKAGMIVICDRYLPSSLVLQTLDGVDPQMVWQLNHGVPAPDLAVMLHADVRALAARLTTRGAHDRFERAGDSSRTQSHRFHEVADELADRGWTVAEFDCTHRQPLANARAIGNLIVSHLRAHPRSDQGGPVTE</sequence>
<dbReference type="EC" id="2.7.4.9" evidence="2 10"/>
<comment type="function">
    <text evidence="10">Phosphorylation of dTMP to form dTDP in both de novo and salvage pathways of dTTP synthesis.</text>
</comment>
<comment type="similarity">
    <text evidence="1 10">Belongs to the thymidylate kinase family.</text>
</comment>
<evidence type="ECO:0000256" key="10">
    <source>
        <dbReference type="HAMAP-Rule" id="MF_00165"/>
    </source>
</evidence>
<keyword evidence="8 10" id="KW-0067">ATP-binding</keyword>
<evidence type="ECO:0000256" key="7">
    <source>
        <dbReference type="ARBA" id="ARBA00022777"/>
    </source>
</evidence>
<feature type="domain" description="Thymidylate kinase-like" evidence="11">
    <location>
        <begin position="22"/>
        <end position="186"/>
    </location>
</feature>
<proteinExistence type="inferred from homology"/>
<dbReference type="RefSeq" id="WP_281874850.1">
    <property type="nucleotide sequence ID" value="NZ_AP026978.1"/>
</dbReference>
<comment type="catalytic activity">
    <reaction evidence="9 10">
        <text>dTMP + ATP = dTDP + ADP</text>
        <dbReference type="Rhea" id="RHEA:13517"/>
        <dbReference type="ChEBI" id="CHEBI:30616"/>
        <dbReference type="ChEBI" id="CHEBI:58369"/>
        <dbReference type="ChEBI" id="CHEBI:63528"/>
        <dbReference type="ChEBI" id="CHEBI:456216"/>
        <dbReference type="EC" id="2.7.4.9"/>
    </reaction>
</comment>
<dbReference type="Proteomes" id="UP001317870">
    <property type="component" value="Chromosome"/>
</dbReference>